<comment type="caution">
    <text evidence="2">The sequence shown here is derived from an EMBL/GenBank/DDBJ whole genome shotgun (WGS) entry which is preliminary data.</text>
</comment>
<dbReference type="InterPro" id="IPR004860">
    <property type="entry name" value="LAGLIDADG_dom"/>
</dbReference>
<sequence>MKKLSSARLSYIAGFLDGDGSVYIKLTKNKTYRFKYQVSSYIVFYQSSINIQFLQNLQKELSIGYVRKRNDGVSEFIIGDEKSQLELIEKILPYTKLKLEQLQLMKKILRKKKFVKCADGFLKLCGLIDGYKNLNYSKKRSQNSIEVRKVLVQNNLITP</sequence>
<protein>
    <recommendedName>
        <fullName evidence="1">Homing endonuclease LAGLIDADG domain-containing protein</fullName>
    </recommendedName>
</protein>
<dbReference type="Gene3D" id="3.10.28.10">
    <property type="entry name" value="Homing endonucleases"/>
    <property type="match status" value="1"/>
</dbReference>
<dbReference type="AlphaFoldDB" id="A0A2H0KQE3"/>
<evidence type="ECO:0000313" key="3">
    <source>
        <dbReference type="Proteomes" id="UP000231550"/>
    </source>
</evidence>
<dbReference type="GO" id="GO:0004519">
    <property type="term" value="F:endonuclease activity"/>
    <property type="evidence" value="ECO:0007669"/>
    <property type="project" value="InterPro"/>
</dbReference>
<dbReference type="SUPFAM" id="SSF55608">
    <property type="entry name" value="Homing endonucleases"/>
    <property type="match status" value="1"/>
</dbReference>
<name>A0A2H0KQE3_9BACT</name>
<dbReference type="EMBL" id="PCVN01000061">
    <property type="protein sequence ID" value="PIQ74370.1"/>
    <property type="molecule type" value="Genomic_DNA"/>
</dbReference>
<proteinExistence type="predicted"/>
<dbReference type="Proteomes" id="UP000231550">
    <property type="component" value="Unassembled WGS sequence"/>
</dbReference>
<evidence type="ECO:0000259" key="1">
    <source>
        <dbReference type="Pfam" id="PF00961"/>
    </source>
</evidence>
<feature type="domain" description="Homing endonuclease LAGLIDADG" evidence="1">
    <location>
        <begin position="12"/>
        <end position="94"/>
    </location>
</feature>
<dbReference type="InterPro" id="IPR027434">
    <property type="entry name" value="Homing_endonucl"/>
</dbReference>
<reference evidence="2 3" key="1">
    <citation type="submission" date="2017-09" db="EMBL/GenBank/DDBJ databases">
        <title>Depth-based differentiation of microbial function through sediment-hosted aquifers and enrichment of novel symbionts in the deep terrestrial subsurface.</title>
        <authorList>
            <person name="Probst A.J."/>
            <person name="Ladd B."/>
            <person name="Jarett J.K."/>
            <person name="Geller-Mcgrath D.E."/>
            <person name="Sieber C.M."/>
            <person name="Emerson J.B."/>
            <person name="Anantharaman K."/>
            <person name="Thomas B.C."/>
            <person name="Malmstrom R."/>
            <person name="Stieglmeier M."/>
            <person name="Klingl A."/>
            <person name="Woyke T."/>
            <person name="Ryan C.M."/>
            <person name="Banfield J.F."/>
        </authorList>
    </citation>
    <scope>NUCLEOTIDE SEQUENCE [LARGE SCALE GENOMIC DNA]</scope>
    <source>
        <strain evidence="2">CG11_big_fil_rev_8_21_14_0_20_44_10</strain>
    </source>
</reference>
<gene>
    <name evidence="2" type="ORF">COV85_02495</name>
</gene>
<evidence type="ECO:0000313" key="2">
    <source>
        <dbReference type="EMBL" id="PIQ74370.1"/>
    </source>
</evidence>
<dbReference type="Pfam" id="PF00961">
    <property type="entry name" value="LAGLIDADG_1"/>
    <property type="match status" value="1"/>
</dbReference>
<organism evidence="2 3">
    <name type="scientific">Candidatus Portnoybacteria bacterium CG11_big_fil_rev_8_21_14_0_20_44_10</name>
    <dbReference type="NCBI Taxonomy" id="1974818"/>
    <lineage>
        <taxon>Bacteria</taxon>
        <taxon>Candidatus Portnoyibacteriota</taxon>
    </lineage>
</organism>
<accession>A0A2H0KQE3</accession>